<comment type="caution">
    <text evidence="2">The sequence shown here is derived from an EMBL/GenBank/DDBJ whole genome shotgun (WGS) entry which is preliminary data.</text>
</comment>
<evidence type="ECO:0000313" key="2">
    <source>
        <dbReference type="EMBL" id="MED6288786.1"/>
    </source>
</evidence>
<evidence type="ECO:0000256" key="1">
    <source>
        <dbReference type="SAM" id="MobiDB-lite"/>
    </source>
</evidence>
<accession>A0ABU7ENI1</accession>
<gene>
    <name evidence="2" type="ORF">CHARACLAT_029903</name>
</gene>
<evidence type="ECO:0000313" key="3">
    <source>
        <dbReference type="Proteomes" id="UP001352852"/>
    </source>
</evidence>
<organism evidence="2 3">
    <name type="scientific">Characodon lateralis</name>
    <dbReference type="NCBI Taxonomy" id="208331"/>
    <lineage>
        <taxon>Eukaryota</taxon>
        <taxon>Metazoa</taxon>
        <taxon>Chordata</taxon>
        <taxon>Craniata</taxon>
        <taxon>Vertebrata</taxon>
        <taxon>Euteleostomi</taxon>
        <taxon>Actinopterygii</taxon>
        <taxon>Neopterygii</taxon>
        <taxon>Teleostei</taxon>
        <taxon>Neoteleostei</taxon>
        <taxon>Acanthomorphata</taxon>
        <taxon>Ovalentaria</taxon>
        <taxon>Atherinomorphae</taxon>
        <taxon>Cyprinodontiformes</taxon>
        <taxon>Goodeidae</taxon>
        <taxon>Characodon</taxon>
    </lineage>
</organism>
<proteinExistence type="predicted"/>
<reference evidence="2 3" key="1">
    <citation type="submission" date="2021-06" db="EMBL/GenBank/DDBJ databases">
        <authorList>
            <person name="Palmer J.M."/>
        </authorList>
    </citation>
    <scope>NUCLEOTIDE SEQUENCE [LARGE SCALE GENOMIC DNA]</scope>
    <source>
        <strain evidence="2 3">CL_MEX2019</strain>
        <tissue evidence="2">Muscle</tissue>
    </source>
</reference>
<feature type="compositionally biased region" description="Low complexity" evidence="1">
    <location>
        <begin position="187"/>
        <end position="224"/>
    </location>
</feature>
<dbReference type="Proteomes" id="UP001352852">
    <property type="component" value="Unassembled WGS sequence"/>
</dbReference>
<dbReference type="EMBL" id="JAHUTJ010061732">
    <property type="protein sequence ID" value="MED6288786.1"/>
    <property type="molecule type" value="Genomic_DNA"/>
</dbReference>
<sequence length="242" mass="26470">MYKPQINFLPGTNHLSDAAAAAQQEKRASSREKLPVKSTQEVEAAAQRRVRALGGDPTDRRCILSQMEVQFGLYRGQTFQWLLTHDLGYTAGLLASHEAEREAGHGSSSSPLLCNKDALLEYAQLFKEVTAAIVDKRRTGTDLGGDRLVGFGEYSTLTYKELYESSDPQISSYKGWIRGCRLDRAQQPAASSAASTPSPAAGPTARPAAPRGLLHLPLSASPPLQGRSEPWFFTVPRRKKRS</sequence>
<keyword evidence="3" id="KW-1185">Reference proteome</keyword>
<protein>
    <submittedName>
        <fullName evidence="2">Uncharacterized protein</fullName>
    </submittedName>
</protein>
<feature type="region of interest" description="Disordered" evidence="1">
    <location>
        <begin position="187"/>
        <end position="242"/>
    </location>
</feature>
<name>A0ABU7ENI1_9TELE</name>